<feature type="compositionally biased region" description="Polar residues" evidence="1">
    <location>
        <begin position="45"/>
        <end position="64"/>
    </location>
</feature>
<gene>
    <name evidence="2" type="ORF">niasHT_013812</name>
</gene>
<feature type="compositionally biased region" description="Polar residues" evidence="1">
    <location>
        <begin position="98"/>
        <end position="107"/>
    </location>
</feature>
<evidence type="ECO:0000313" key="3">
    <source>
        <dbReference type="Proteomes" id="UP001620626"/>
    </source>
</evidence>
<dbReference type="AlphaFoldDB" id="A0ABD2KVE6"/>
<feature type="compositionally biased region" description="Basic and acidic residues" evidence="1">
    <location>
        <begin position="33"/>
        <end position="44"/>
    </location>
</feature>
<name>A0ABD2KVE6_9BILA</name>
<dbReference type="EMBL" id="JBICBT010000658">
    <property type="protein sequence ID" value="KAL3106269.1"/>
    <property type="molecule type" value="Genomic_DNA"/>
</dbReference>
<keyword evidence="3" id="KW-1185">Reference proteome</keyword>
<feature type="compositionally biased region" description="Basic and acidic residues" evidence="1">
    <location>
        <begin position="1"/>
        <end position="22"/>
    </location>
</feature>
<comment type="caution">
    <text evidence="2">The sequence shown here is derived from an EMBL/GenBank/DDBJ whole genome shotgun (WGS) entry which is preliminary data.</text>
</comment>
<accession>A0ABD2KVE6</accession>
<feature type="compositionally biased region" description="Basic and acidic residues" evidence="1">
    <location>
        <begin position="81"/>
        <end position="91"/>
    </location>
</feature>
<evidence type="ECO:0000313" key="2">
    <source>
        <dbReference type="EMBL" id="KAL3106269.1"/>
    </source>
</evidence>
<sequence length="182" mass="20058">MQHIDSDDAKIQSKQNHNNDKIKKAHASIGNRDANRFDNHHDQSNHQTVADQMDQQHVNANDDGNQPKHHHNNASSSHCDACNHDGQRDRNGVGGNSADGNQSSQHRNNNGNNDGPDDNDAANDQLVQLHANRNGDGCDQPENDNVDGPQPEIHNANDNLGDNDEELTKIGTVCLRSLMYQN</sequence>
<protein>
    <submittedName>
        <fullName evidence="2">Uncharacterized protein</fullName>
    </submittedName>
</protein>
<organism evidence="2 3">
    <name type="scientific">Heterodera trifolii</name>
    <dbReference type="NCBI Taxonomy" id="157864"/>
    <lineage>
        <taxon>Eukaryota</taxon>
        <taxon>Metazoa</taxon>
        <taxon>Ecdysozoa</taxon>
        <taxon>Nematoda</taxon>
        <taxon>Chromadorea</taxon>
        <taxon>Rhabditida</taxon>
        <taxon>Tylenchina</taxon>
        <taxon>Tylenchomorpha</taxon>
        <taxon>Tylenchoidea</taxon>
        <taxon>Heteroderidae</taxon>
        <taxon>Heteroderinae</taxon>
        <taxon>Heterodera</taxon>
    </lineage>
</organism>
<proteinExistence type="predicted"/>
<reference evidence="2 3" key="1">
    <citation type="submission" date="2024-10" db="EMBL/GenBank/DDBJ databases">
        <authorList>
            <person name="Kim D."/>
        </authorList>
    </citation>
    <scope>NUCLEOTIDE SEQUENCE [LARGE SCALE GENOMIC DNA]</scope>
    <source>
        <strain evidence="2">BH-2024</strain>
    </source>
</reference>
<feature type="region of interest" description="Disordered" evidence="1">
    <location>
        <begin position="1"/>
        <end position="164"/>
    </location>
</feature>
<dbReference type="Proteomes" id="UP001620626">
    <property type="component" value="Unassembled WGS sequence"/>
</dbReference>
<evidence type="ECO:0000256" key="1">
    <source>
        <dbReference type="SAM" id="MobiDB-lite"/>
    </source>
</evidence>